<evidence type="ECO:0000313" key="2">
    <source>
        <dbReference type="EMBL" id="EFM41587.1"/>
    </source>
</evidence>
<proteinExistence type="predicted"/>
<protein>
    <submittedName>
        <fullName evidence="2">Uncharacterized protein</fullName>
    </submittedName>
</protein>
<dbReference type="EMBL" id="AEEQ01000009">
    <property type="protein sequence ID" value="EFM41587.1"/>
    <property type="molecule type" value="Genomic_DNA"/>
</dbReference>
<dbReference type="HOGENOM" id="CLU_2822462_0_0_11"/>
<gene>
    <name evidence="2" type="ORF">HMPREF0168_0980</name>
</gene>
<accession>E0Q772</accession>
<dbReference type="Proteomes" id="UP000003323">
    <property type="component" value="Unassembled WGS sequence"/>
</dbReference>
<feature type="region of interest" description="Disordered" evidence="1">
    <location>
        <begin position="44"/>
        <end position="66"/>
    </location>
</feature>
<evidence type="ECO:0000313" key="3">
    <source>
        <dbReference type="Proteomes" id="UP000003323"/>
    </source>
</evidence>
<organism evidence="2 3">
    <name type="scientific">Bifidobacterium dentium ATCC 27679</name>
    <dbReference type="NCBI Taxonomy" id="871562"/>
    <lineage>
        <taxon>Bacteria</taxon>
        <taxon>Bacillati</taxon>
        <taxon>Actinomycetota</taxon>
        <taxon>Actinomycetes</taxon>
        <taxon>Bifidobacteriales</taxon>
        <taxon>Bifidobacteriaceae</taxon>
        <taxon>Bifidobacterium</taxon>
    </lineage>
</organism>
<name>E0Q772_9BIFI</name>
<evidence type="ECO:0000256" key="1">
    <source>
        <dbReference type="SAM" id="MobiDB-lite"/>
    </source>
</evidence>
<reference evidence="2 3" key="1">
    <citation type="submission" date="2010-08" db="EMBL/GenBank/DDBJ databases">
        <authorList>
            <person name="Muzny D."/>
            <person name="Qin X."/>
            <person name="Deng J."/>
            <person name="Jiang H."/>
            <person name="Liu Y."/>
            <person name="Qu J."/>
            <person name="Song X.-Z."/>
            <person name="Zhang L."/>
            <person name="Thornton R."/>
            <person name="Coyle M."/>
            <person name="Francisco L."/>
            <person name="Jackson L."/>
            <person name="Javaid M."/>
            <person name="Korchina V."/>
            <person name="Kovar C."/>
            <person name="Mata R."/>
            <person name="Mathew T."/>
            <person name="Ngo R."/>
            <person name="Nguyen L."/>
            <person name="Nguyen N."/>
            <person name="Okwuonu G."/>
            <person name="Ongeri F."/>
            <person name="Pham C."/>
            <person name="Simmons D."/>
            <person name="Wilczek-Boney K."/>
            <person name="Hale W."/>
            <person name="Jakkamsetti A."/>
            <person name="Pham P."/>
            <person name="Ruth R."/>
            <person name="San Lucas F."/>
            <person name="Warren J."/>
            <person name="Zhang J."/>
            <person name="Zhao Z."/>
            <person name="Zhou C."/>
            <person name="Zhu D."/>
            <person name="Lee S."/>
            <person name="Bess C."/>
            <person name="Blankenburg K."/>
            <person name="Forbes L."/>
            <person name="Fu Q."/>
            <person name="Gubbala S."/>
            <person name="Hirani K."/>
            <person name="Jayaseelan J.C."/>
            <person name="Lara F."/>
            <person name="Munidasa M."/>
            <person name="Palculict T."/>
            <person name="Patil S."/>
            <person name="Pu L.-L."/>
            <person name="Saada N."/>
            <person name="Tang L."/>
            <person name="Weissenberger G."/>
            <person name="Zhu Y."/>
            <person name="Hemphill L."/>
            <person name="Shang Y."/>
            <person name="Youmans B."/>
            <person name="Ayvaz T."/>
            <person name="Ross M."/>
            <person name="Santibanez J."/>
            <person name="Aqrawi P."/>
            <person name="Gross S."/>
            <person name="Joshi V."/>
            <person name="Fowler G."/>
            <person name="Nazareth L."/>
            <person name="Reid J."/>
            <person name="Worley K."/>
            <person name="Petrosino J."/>
            <person name="Highlander S."/>
            <person name="Gibbs R."/>
        </authorList>
    </citation>
    <scope>NUCLEOTIDE SEQUENCE [LARGE SCALE GENOMIC DNA]</scope>
    <source>
        <strain evidence="2 3">ATCC 27679</strain>
    </source>
</reference>
<comment type="caution">
    <text evidence="2">The sequence shown here is derived from an EMBL/GenBank/DDBJ whole genome shotgun (WGS) entry which is preliminary data.</text>
</comment>
<dbReference type="AlphaFoldDB" id="E0Q772"/>
<sequence>MLPLLKQSAADQIINWCMMHQLIILNMSLLVPPAAPQLVRVWHDTTGNRKEAKKTKRAGPSDLARS</sequence>